<organism evidence="9 10">
    <name type="scientific">Emydomyces testavorans</name>
    <dbReference type="NCBI Taxonomy" id="2070801"/>
    <lineage>
        <taxon>Eukaryota</taxon>
        <taxon>Fungi</taxon>
        <taxon>Dikarya</taxon>
        <taxon>Ascomycota</taxon>
        <taxon>Pezizomycotina</taxon>
        <taxon>Eurotiomycetes</taxon>
        <taxon>Eurotiomycetidae</taxon>
        <taxon>Onygenales</taxon>
        <taxon>Nannizziopsiaceae</taxon>
        <taxon>Emydomyces</taxon>
    </lineage>
</organism>
<protein>
    <recommendedName>
        <fullName evidence="7">Nuclear pore complex protein</fullName>
    </recommendedName>
</protein>
<evidence type="ECO:0000313" key="10">
    <source>
        <dbReference type="Proteomes" id="UP001219355"/>
    </source>
</evidence>
<dbReference type="GO" id="GO:0000973">
    <property type="term" value="P:post-transcriptional tethering of RNA polymerase II gene DNA at nuclear periphery"/>
    <property type="evidence" value="ECO:0007669"/>
    <property type="project" value="TreeGrafter"/>
</dbReference>
<sequence>MATFSHSSGDGRDSVLSNVGPHMYSLPAFGSFADLLQGSSAIPHDAEIIEIDDDSDEEIKDKGINISNDDEGTSEEDETEEDDYDEDEDQELEFENSDDEETEDEDEMSDDQHEDEEEVEEIASDYGGIINGIHSTEEQKPKLEVKREDFMSRSSGLISPSLLSSDVKQTLHPLQDMAERVLKQIESFAHNLDQFRRRAPSLRDPQSFHEVCKLVKNYQTIAEKNASDLSKPSPTRKPHRLTREDEKQTSLNEVEEQVARWNLETETWDLLYQLLSIADPETREQAKRSQETVLQSLHRYSSDHEVWEGFLKADHFARESVIVLQWLEKTVKSTTDLDAIISNLEKEADRGQGLWAHGWLYTKETIKGAKRLRSWPQPLDPEDNRITPSLLGSEKQAPLITQLDPDAVIRQGLGLQKQDQFYEQAAWLTCWKMLRSGQSWSKIRAWSQERLESWRAISVSGTSLDTTSKTGDVTNSSLVRMMSCRSQESWRSACAVLAGDPHTDRYEKAVYALLCGQTEPAYAVCQSWGDFLYVFYNHMILSRYNDFCKQFLKKLSLPSNQNAIANIEPPNYESILNFLGNLKKDERIAEEAKNPYRQIQAAILSRNFENFFYYHANAMSRAATTTRGPSLLPKLPPMVNTDDFVLITANDESSLRIVAHIYLMLSTIGMVRGDSYYTDTVAINVIRYIELLRDKEKVDLIPLYASMLPSHMGDTILGKVLIDVQGEHMRQGLLQRMRAFGIDVSAVLRSQWEWVLSEAGSDERKHIDIAGKFVATEDKPGSVSALPPNIIGRDVALEHQRLIRCLEWHCFVGTEWPALCSHAAYLYKRFFRHSQLAAARELCERIQFSKIPVPAEFRIIPFAVGSEEELDAQEQSDDRPASPVKSGRSLSPLKSAGGHQRRRSSIKANKTTARRLSLQAQTVEDLELLVSTFDAMEDWGNLCDEYLQLPNPERKRSLQHQLQQSIDVVTENVNPLCQNWLCQPVDDDEVTELEMIRTAYLPEVVLLYHNSLYLAGCTIGREVLAQCMTLAIAVAGSPSLTECFVSAGRMRELVRALAMSSMAVMAIKDPKLKKKLPRNATLDIWKIQPIEEDAAGLTLVWPKD</sequence>
<keyword evidence="1 7" id="KW-0813">Transport</keyword>
<dbReference type="GO" id="GO:0031080">
    <property type="term" value="C:nuclear pore outer ring"/>
    <property type="evidence" value="ECO:0007669"/>
    <property type="project" value="TreeGrafter"/>
</dbReference>
<proteinExistence type="inferred from homology"/>
<keyword evidence="7" id="KW-0472">Membrane</keyword>
<evidence type="ECO:0000256" key="3">
    <source>
        <dbReference type="ARBA" id="ARBA00022927"/>
    </source>
</evidence>
<name>A0AAF0DDR0_9EURO</name>
<comment type="subcellular location">
    <subcellularLocation>
        <location evidence="7">Nucleus</location>
        <location evidence="7">Nuclear pore complex</location>
    </subcellularLocation>
    <subcellularLocation>
        <location evidence="7">Nucleus membrane</location>
    </subcellularLocation>
</comment>
<evidence type="ECO:0000313" key="9">
    <source>
        <dbReference type="EMBL" id="WEW55836.1"/>
    </source>
</evidence>
<accession>A0AAF0DDR0</accession>
<keyword evidence="3" id="KW-0653">Protein transport</keyword>
<comment type="similarity">
    <text evidence="7">Belongs to the nucleoporin Nup84/Nup107 family.</text>
</comment>
<keyword evidence="6 7" id="KW-0539">Nucleus</keyword>
<keyword evidence="5 7" id="KW-0906">Nuclear pore complex</keyword>
<dbReference type="PANTHER" id="PTHR13003:SF2">
    <property type="entry name" value="NUCLEAR PORE COMPLEX PROTEIN NUP107"/>
    <property type="match status" value="1"/>
</dbReference>
<reference evidence="9" key="1">
    <citation type="submission" date="2023-03" db="EMBL/GenBank/DDBJ databases">
        <title>Emydomyces testavorans Genome Sequence.</title>
        <authorList>
            <person name="Hoyer L."/>
        </authorList>
    </citation>
    <scope>NUCLEOTIDE SEQUENCE</scope>
    <source>
        <strain evidence="9">16-2883</strain>
    </source>
</reference>
<evidence type="ECO:0000256" key="5">
    <source>
        <dbReference type="ARBA" id="ARBA00023132"/>
    </source>
</evidence>
<comment type="function">
    <text evidence="7">Functions as a component of the nuclear pore complex (NPC).</text>
</comment>
<dbReference type="GO" id="GO:0017056">
    <property type="term" value="F:structural constituent of nuclear pore"/>
    <property type="evidence" value="ECO:0007669"/>
    <property type="project" value="UniProtKB-UniRule"/>
</dbReference>
<evidence type="ECO:0000256" key="6">
    <source>
        <dbReference type="ARBA" id="ARBA00023242"/>
    </source>
</evidence>
<dbReference type="GO" id="GO:0006406">
    <property type="term" value="P:mRNA export from nucleus"/>
    <property type="evidence" value="ECO:0007669"/>
    <property type="project" value="TreeGrafter"/>
</dbReference>
<dbReference type="AlphaFoldDB" id="A0AAF0DDR0"/>
<dbReference type="PANTHER" id="PTHR13003">
    <property type="entry name" value="NUP107-RELATED"/>
    <property type="match status" value="1"/>
</dbReference>
<feature type="region of interest" description="Disordered" evidence="8">
    <location>
        <begin position="46"/>
        <end position="120"/>
    </location>
</feature>
<dbReference type="Gene3D" id="1.10.3450.20">
    <property type="match status" value="1"/>
</dbReference>
<dbReference type="GO" id="GO:0031965">
    <property type="term" value="C:nuclear membrane"/>
    <property type="evidence" value="ECO:0007669"/>
    <property type="project" value="UniProtKB-SubCell"/>
</dbReference>
<feature type="compositionally biased region" description="Acidic residues" evidence="8">
    <location>
        <begin position="48"/>
        <end position="58"/>
    </location>
</feature>
<gene>
    <name evidence="9" type="primary">NUP84</name>
    <name evidence="9" type="ORF">PRK78_001269</name>
</gene>
<evidence type="ECO:0000256" key="1">
    <source>
        <dbReference type="ARBA" id="ARBA00022448"/>
    </source>
</evidence>
<evidence type="ECO:0000256" key="4">
    <source>
        <dbReference type="ARBA" id="ARBA00023010"/>
    </source>
</evidence>
<keyword evidence="4 7" id="KW-0811">Translocation</keyword>
<feature type="compositionally biased region" description="Acidic residues" evidence="8">
    <location>
        <begin position="68"/>
        <end position="120"/>
    </location>
</feature>
<dbReference type="Proteomes" id="UP001219355">
    <property type="component" value="Chromosome 1"/>
</dbReference>
<keyword evidence="10" id="KW-1185">Reference proteome</keyword>
<dbReference type="EMBL" id="CP120627">
    <property type="protein sequence ID" value="WEW55836.1"/>
    <property type="molecule type" value="Genomic_DNA"/>
</dbReference>
<feature type="region of interest" description="Disordered" evidence="8">
    <location>
        <begin position="223"/>
        <end position="249"/>
    </location>
</feature>
<feature type="region of interest" description="Disordered" evidence="8">
    <location>
        <begin position="870"/>
        <end position="912"/>
    </location>
</feature>
<dbReference type="Gene3D" id="1.20.190.50">
    <property type="match status" value="1"/>
</dbReference>
<dbReference type="Pfam" id="PF04121">
    <property type="entry name" value="Nup84_Nup100"/>
    <property type="match status" value="1"/>
</dbReference>
<feature type="region of interest" description="Disordered" evidence="8">
    <location>
        <begin position="1"/>
        <end position="26"/>
    </location>
</feature>
<dbReference type="GO" id="GO:0006606">
    <property type="term" value="P:protein import into nucleus"/>
    <property type="evidence" value="ECO:0007669"/>
    <property type="project" value="TreeGrafter"/>
</dbReference>
<comment type="subunit">
    <text evidence="7">Part of the nuclear pore complex (NPC).</text>
</comment>
<keyword evidence="2" id="KW-0509">mRNA transport</keyword>
<dbReference type="InterPro" id="IPR007252">
    <property type="entry name" value="Nup84/Nup107"/>
</dbReference>
<feature type="compositionally biased region" description="Polar residues" evidence="8">
    <location>
        <begin position="223"/>
        <end position="233"/>
    </location>
</feature>
<evidence type="ECO:0000256" key="2">
    <source>
        <dbReference type="ARBA" id="ARBA00022816"/>
    </source>
</evidence>
<evidence type="ECO:0000256" key="8">
    <source>
        <dbReference type="SAM" id="MobiDB-lite"/>
    </source>
</evidence>
<evidence type="ECO:0000256" key="7">
    <source>
        <dbReference type="RuleBase" id="RU365072"/>
    </source>
</evidence>